<organism evidence="1 2">
    <name type="scientific">Anaeroplasma bactoclasticum</name>
    <dbReference type="NCBI Taxonomy" id="2088"/>
    <lineage>
        <taxon>Bacteria</taxon>
        <taxon>Bacillati</taxon>
        <taxon>Mycoplasmatota</taxon>
        <taxon>Mollicutes</taxon>
        <taxon>Anaeroplasmatales</taxon>
        <taxon>Anaeroplasmataceae</taxon>
        <taxon>Anaeroplasma</taxon>
    </lineage>
</organism>
<name>A0A397S029_9MOLU</name>
<sequence length="124" mass="14804">MIKLVKAKYSDDVIECYPLARFLYSSSEKEEPHYLVYVPEEETIAAILVEEILEPMDEITASWVKADDFTSHLPEDYCPSEFLVKQFFGEKFILDRSEFMCLWEEMEEEECLEILREEKPELFR</sequence>
<dbReference type="AlphaFoldDB" id="A0A397S029"/>
<protein>
    <submittedName>
        <fullName evidence="1">Uncharacterized protein</fullName>
    </submittedName>
</protein>
<gene>
    <name evidence="1" type="ORF">EI71_00468</name>
</gene>
<evidence type="ECO:0000313" key="1">
    <source>
        <dbReference type="EMBL" id="RIA78156.1"/>
    </source>
</evidence>
<dbReference type="EMBL" id="QXEV01000003">
    <property type="protein sequence ID" value="RIA78156.1"/>
    <property type="molecule type" value="Genomic_DNA"/>
</dbReference>
<comment type="caution">
    <text evidence="1">The sequence shown here is derived from an EMBL/GenBank/DDBJ whole genome shotgun (WGS) entry which is preliminary data.</text>
</comment>
<accession>A0A397S029</accession>
<dbReference type="InParanoid" id="A0A397S029"/>
<reference evidence="1 2" key="1">
    <citation type="submission" date="2018-08" db="EMBL/GenBank/DDBJ databases">
        <title>Genomic Encyclopedia of Archaeal and Bacterial Type Strains, Phase II (KMG-II): from individual species to whole genera.</title>
        <authorList>
            <person name="Goeker M."/>
        </authorList>
    </citation>
    <scope>NUCLEOTIDE SEQUENCE [LARGE SCALE GENOMIC DNA]</scope>
    <source>
        <strain evidence="1 2">ATCC 27112</strain>
    </source>
</reference>
<dbReference type="RefSeq" id="WP_119015633.1">
    <property type="nucleotide sequence ID" value="NZ_QXEV01000003.1"/>
</dbReference>
<keyword evidence="2" id="KW-1185">Reference proteome</keyword>
<evidence type="ECO:0000313" key="2">
    <source>
        <dbReference type="Proteomes" id="UP000266506"/>
    </source>
</evidence>
<proteinExistence type="predicted"/>
<dbReference type="Proteomes" id="UP000266506">
    <property type="component" value="Unassembled WGS sequence"/>
</dbReference>